<keyword evidence="3" id="KW-1133">Transmembrane helix</keyword>
<evidence type="ECO:0000256" key="4">
    <source>
        <dbReference type="ARBA" id="ARBA00023136"/>
    </source>
</evidence>
<dbReference type="AlphaFoldDB" id="A0A7R9DPA7"/>
<evidence type="ECO:0000256" key="1">
    <source>
        <dbReference type="ARBA" id="ARBA00004141"/>
    </source>
</evidence>
<name>A0A7R9DPA7_TIMCR</name>
<dbReference type="GO" id="GO:0006820">
    <property type="term" value="P:monoatomic anion transport"/>
    <property type="evidence" value="ECO:0007669"/>
    <property type="project" value="TreeGrafter"/>
</dbReference>
<dbReference type="InterPro" id="IPR050382">
    <property type="entry name" value="MFS_Na/Anion_cotransporter"/>
</dbReference>
<evidence type="ECO:0008006" key="6">
    <source>
        <dbReference type="Google" id="ProtNLM"/>
    </source>
</evidence>
<dbReference type="EMBL" id="OC337931">
    <property type="protein sequence ID" value="CAD7418501.1"/>
    <property type="molecule type" value="Genomic_DNA"/>
</dbReference>
<keyword evidence="2" id="KW-0812">Transmembrane</keyword>
<reference evidence="5" key="1">
    <citation type="submission" date="2020-11" db="EMBL/GenBank/DDBJ databases">
        <authorList>
            <person name="Tran Van P."/>
        </authorList>
    </citation>
    <scope>NUCLEOTIDE SEQUENCE</scope>
</reference>
<dbReference type="InterPro" id="IPR011701">
    <property type="entry name" value="MFS"/>
</dbReference>
<dbReference type="GO" id="GO:0022857">
    <property type="term" value="F:transmembrane transporter activity"/>
    <property type="evidence" value="ECO:0007669"/>
    <property type="project" value="InterPro"/>
</dbReference>
<evidence type="ECO:0000256" key="2">
    <source>
        <dbReference type="ARBA" id="ARBA00022692"/>
    </source>
</evidence>
<dbReference type="PANTHER" id="PTHR11662">
    <property type="entry name" value="SOLUTE CARRIER FAMILY 17"/>
    <property type="match status" value="1"/>
</dbReference>
<dbReference type="Pfam" id="PF07690">
    <property type="entry name" value="MFS_1"/>
    <property type="match status" value="1"/>
</dbReference>
<gene>
    <name evidence="5" type="ORF">TCEB3V08_LOCUS13369</name>
</gene>
<evidence type="ECO:0000313" key="5">
    <source>
        <dbReference type="EMBL" id="CAD7418501.1"/>
    </source>
</evidence>
<dbReference type="GO" id="GO:0016020">
    <property type="term" value="C:membrane"/>
    <property type="evidence" value="ECO:0007669"/>
    <property type="project" value="UniProtKB-SubCell"/>
</dbReference>
<protein>
    <recommendedName>
        <fullName evidence="6">Major facilitator superfamily (MFS) profile domain-containing protein</fullName>
    </recommendedName>
</protein>
<dbReference type="Gene3D" id="1.20.1250.20">
    <property type="entry name" value="MFS general substrate transporter like domains"/>
    <property type="match status" value="1"/>
</dbReference>
<proteinExistence type="predicted"/>
<dbReference type="SUPFAM" id="SSF103473">
    <property type="entry name" value="MFS general substrate transporter"/>
    <property type="match status" value="1"/>
</dbReference>
<keyword evidence="4" id="KW-0472">Membrane</keyword>
<dbReference type="PANTHER" id="PTHR11662:SF399">
    <property type="entry name" value="FI19708P1-RELATED"/>
    <property type="match status" value="1"/>
</dbReference>
<comment type="subcellular location">
    <subcellularLocation>
        <location evidence="1">Membrane</location>
        <topology evidence="1">Multi-pass membrane protein</topology>
    </subcellularLocation>
</comment>
<organism evidence="5">
    <name type="scientific">Timema cristinae</name>
    <name type="common">Walking stick</name>
    <dbReference type="NCBI Taxonomy" id="61476"/>
    <lineage>
        <taxon>Eukaryota</taxon>
        <taxon>Metazoa</taxon>
        <taxon>Ecdysozoa</taxon>
        <taxon>Arthropoda</taxon>
        <taxon>Hexapoda</taxon>
        <taxon>Insecta</taxon>
        <taxon>Pterygota</taxon>
        <taxon>Neoptera</taxon>
        <taxon>Polyneoptera</taxon>
        <taxon>Phasmatodea</taxon>
        <taxon>Timematodea</taxon>
        <taxon>Timematoidea</taxon>
        <taxon>Timematidae</taxon>
        <taxon>Timema</taxon>
    </lineage>
</organism>
<accession>A0A7R9DPA7</accession>
<dbReference type="InterPro" id="IPR036259">
    <property type="entry name" value="MFS_trans_sf"/>
</dbReference>
<evidence type="ECO:0000256" key="3">
    <source>
        <dbReference type="ARBA" id="ARBA00022989"/>
    </source>
</evidence>
<sequence>MSPFKSRNSVGTAVTFPLCGLLIDRLGWEYAFYVPGALGAVWCLLWWELVFDSPASHPRISREEKEMIEREVGTHLARKQVIRGSPGIRTELTIMGGITD</sequence>